<dbReference type="GO" id="GO:0044732">
    <property type="term" value="C:mitotic spindle pole body"/>
    <property type="evidence" value="ECO:0007669"/>
    <property type="project" value="TreeGrafter"/>
</dbReference>
<dbReference type="AlphaFoldDB" id="S3C674"/>
<feature type="region of interest" description="Disordered" evidence="1">
    <location>
        <begin position="57"/>
        <end position="104"/>
    </location>
</feature>
<evidence type="ECO:0000259" key="2">
    <source>
        <dbReference type="PROSITE" id="PS50086"/>
    </source>
</evidence>
<dbReference type="OMA" id="MEGVHKG"/>
<evidence type="ECO:0000256" key="1">
    <source>
        <dbReference type="SAM" id="MobiDB-lite"/>
    </source>
</evidence>
<feature type="region of interest" description="Disordered" evidence="1">
    <location>
        <begin position="1"/>
        <end position="32"/>
    </location>
</feature>
<feature type="compositionally biased region" description="Low complexity" evidence="1">
    <location>
        <begin position="8"/>
        <end position="19"/>
    </location>
</feature>
<dbReference type="FunFam" id="1.10.472.80:FF:000026">
    <property type="entry name" value="Mitotic check point protein (Bub2)"/>
    <property type="match status" value="1"/>
</dbReference>
<dbReference type="Proteomes" id="UP000016923">
    <property type="component" value="Unassembled WGS sequence"/>
</dbReference>
<dbReference type="EMBL" id="KE148149">
    <property type="protein sequence ID" value="EPE08282.1"/>
    <property type="molecule type" value="Genomic_DNA"/>
</dbReference>
<name>S3C674_OPHP1</name>
<dbReference type="InterPro" id="IPR000195">
    <property type="entry name" value="Rab-GAP-TBC_dom"/>
</dbReference>
<protein>
    <submittedName>
        <fullName evidence="3">Mitotic check point protein bub2</fullName>
    </submittedName>
</protein>
<dbReference type="Gene3D" id="1.10.472.80">
    <property type="entry name" value="Ypt/Rab-GAP domain of gyp1p, domain 3"/>
    <property type="match status" value="1"/>
</dbReference>
<dbReference type="eggNOG" id="KOG2058">
    <property type="taxonomic scope" value="Eukaryota"/>
</dbReference>
<feature type="compositionally biased region" description="Polar residues" evidence="1">
    <location>
        <begin position="301"/>
        <end position="319"/>
    </location>
</feature>
<dbReference type="PANTHER" id="PTHR22957">
    <property type="entry name" value="TBC1 DOMAIN FAMILY MEMBER GTPASE-ACTIVATING PROTEIN"/>
    <property type="match status" value="1"/>
</dbReference>
<keyword evidence="4" id="KW-1185">Reference proteome</keyword>
<gene>
    <name evidence="3" type="ORF">F503_01065</name>
</gene>
<dbReference type="Gene3D" id="1.10.8.270">
    <property type="entry name" value="putative rabgap domain of human tbc1 domain family member 14 like domains"/>
    <property type="match status" value="2"/>
</dbReference>
<dbReference type="GO" id="GO:0031030">
    <property type="term" value="P:negative regulation of septation initiation signaling"/>
    <property type="evidence" value="ECO:0007669"/>
    <property type="project" value="TreeGrafter"/>
</dbReference>
<accession>S3C674</accession>
<feature type="compositionally biased region" description="Polar residues" evidence="1">
    <location>
        <begin position="272"/>
        <end position="285"/>
    </location>
</feature>
<dbReference type="VEuPathDB" id="FungiDB:F503_01065"/>
<sequence length="516" mass="56113">MPSPARDGSSGIPSLLPPSTLYPASPSGNRGLRKLQSAHNLGAKAANVPSMISQQRLLQHQHLQHHQQQQAHQQLQAQQQRSASPVRRNVSGTNRSPQRARANSDATLALPLGASATTSATPANSVASANRKALLGRSPALDALSIDRLIRDGPPDGDVVGALNNLRWKILETGIKSDSDGMSSARIYVWLILLDCPVLETDAYLSLVHRGASPAYSKIRNDTFRTLTTDPLFRRRVSEASLIRLLNAIAWKLNDVREEKLQRQSPRAHPPSRQSIPIASYSSHAQIHERPSSRGMLGMLNNANMGSGASSPVNSSPNARNRARALTLTTEGSETSVSAEPGTYVQGMNVLAAPFLYAARSEAEAFVAFHHLLTKECPGYIRGAMDGVHKGLALVDKVLAIVDSKLSLYLLSKNLSAEIYAFPSVLTLCACTPPLPEVLRLWDFLFAYGPHLNILCIVAQLMMIRNQILTSPRRSSPNKLLRSFPALQADSIKRVTLTIIRKLPADVYAEIVNHAL</sequence>
<dbReference type="Pfam" id="PF00566">
    <property type="entry name" value="RabGAP-TBC"/>
    <property type="match status" value="1"/>
</dbReference>
<feature type="domain" description="Rab-GAP TBC" evidence="2">
    <location>
        <begin position="180"/>
        <end position="449"/>
    </location>
</feature>
<dbReference type="SUPFAM" id="SSF47923">
    <property type="entry name" value="Ypt/Rab-GAP domain of gyp1p"/>
    <property type="match status" value="3"/>
</dbReference>
<dbReference type="STRING" id="1262450.S3C674"/>
<evidence type="ECO:0000313" key="4">
    <source>
        <dbReference type="Proteomes" id="UP000016923"/>
    </source>
</evidence>
<dbReference type="SMART" id="SM00164">
    <property type="entry name" value="TBC"/>
    <property type="match status" value="1"/>
</dbReference>
<feature type="region of interest" description="Disordered" evidence="1">
    <location>
        <begin position="262"/>
        <end position="321"/>
    </location>
</feature>
<dbReference type="PROSITE" id="PS50086">
    <property type="entry name" value="TBC_RABGAP"/>
    <property type="match status" value="1"/>
</dbReference>
<dbReference type="InterPro" id="IPR035969">
    <property type="entry name" value="Rab-GAP_TBC_sf"/>
</dbReference>
<dbReference type="GO" id="GO:0005096">
    <property type="term" value="F:GTPase activator activity"/>
    <property type="evidence" value="ECO:0007669"/>
    <property type="project" value="TreeGrafter"/>
</dbReference>
<dbReference type="HOGENOM" id="CLU_029367_3_0_1"/>
<organism evidence="3 4">
    <name type="scientific">Ophiostoma piceae (strain UAMH 11346)</name>
    <name type="common">Sap stain fungus</name>
    <dbReference type="NCBI Taxonomy" id="1262450"/>
    <lineage>
        <taxon>Eukaryota</taxon>
        <taxon>Fungi</taxon>
        <taxon>Dikarya</taxon>
        <taxon>Ascomycota</taxon>
        <taxon>Pezizomycotina</taxon>
        <taxon>Sordariomycetes</taxon>
        <taxon>Sordariomycetidae</taxon>
        <taxon>Ophiostomatales</taxon>
        <taxon>Ophiostomataceae</taxon>
        <taxon>Ophiostoma</taxon>
    </lineage>
</organism>
<dbReference type="OrthoDB" id="10263206at2759"/>
<feature type="compositionally biased region" description="Low complexity" evidence="1">
    <location>
        <begin position="57"/>
        <end position="81"/>
    </location>
</feature>
<reference evidence="3 4" key="1">
    <citation type="journal article" date="2013" name="BMC Genomics">
        <title>The genome and transcriptome of the pine saprophyte Ophiostoma piceae, and a comparison with the bark beetle-associated pine pathogen Grosmannia clavigera.</title>
        <authorList>
            <person name="Haridas S."/>
            <person name="Wang Y."/>
            <person name="Lim L."/>
            <person name="Massoumi Alamouti S."/>
            <person name="Jackman S."/>
            <person name="Docking R."/>
            <person name="Robertson G."/>
            <person name="Birol I."/>
            <person name="Bohlmann J."/>
            <person name="Breuil C."/>
        </authorList>
    </citation>
    <scope>NUCLEOTIDE SEQUENCE [LARGE SCALE GENOMIC DNA]</scope>
    <source>
        <strain evidence="3 4">UAMH 11346</strain>
    </source>
</reference>
<proteinExistence type="predicted"/>
<evidence type="ECO:0000313" key="3">
    <source>
        <dbReference type="EMBL" id="EPE08282.1"/>
    </source>
</evidence>
<dbReference type="PANTHER" id="PTHR22957:SF263">
    <property type="entry name" value="MITOTIC CHECK POINT PROTEIN BUB2"/>
    <property type="match status" value="1"/>
</dbReference>